<dbReference type="FunFam" id="2.40.10.10:FF:000004">
    <property type="entry name" value="Tryptase gamma 1"/>
    <property type="match status" value="1"/>
</dbReference>
<dbReference type="InterPro" id="IPR009003">
    <property type="entry name" value="Peptidase_S1_PA"/>
</dbReference>
<keyword evidence="2" id="KW-0472">Membrane</keyword>
<protein>
    <recommendedName>
        <fullName evidence="3">Peptidase S1 domain-containing protein</fullName>
    </recommendedName>
</protein>
<dbReference type="PROSITE" id="PS50240">
    <property type="entry name" value="TRYPSIN_DOM"/>
    <property type="match status" value="1"/>
</dbReference>
<dbReference type="PANTHER" id="PTHR24253">
    <property type="entry name" value="TRANSMEMBRANE PROTEASE SERINE"/>
    <property type="match status" value="1"/>
</dbReference>
<name>A0A8C3T995_CHESE</name>
<accession>A0A8C3T995</accession>
<keyword evidence="5" id="KW-1185">Reference proteome</keyword>
<dbReference type="PANTHER" id="PTHR24253:SF176">
    <property type="entry name" value="CORIN, ISOFORM B"/>
    <property type="match status" value="1"/>
</dbReference>
<evidence type="ECO:0000259" key="3">
    <source>
        <dbReference type="PROSITE" id="PS50240"/>
    </source>
</evidence>
<dbReference type="AlphaFoldDB" id="A0A8C3T995"/>
<dbReference type="GO" id="GO:0004252">
    <property type="term" value="F:serine-type endopeptidase activity"/>
    <property type="evidence" value="ECO:0007669"/>
    <property type="project" value="InterPro"/>
</dbReference>
<sequence length="332" mass="36747">MWKQCGWEPGLLCSLLALGRGLRSGRLEQRGLGYRTPGLFPWLWEGKELLSYLQVILIIISTLSTLALLPSCGKRWISGRIFNAQNAKSRAWPWQVSVRMYGSHICGGSLISESWVVSAAHCVDPVQGILPVDKSAYWVQLGETRLVSETPTQTFSLVKRNILHPNYNSSTLLADIAVVELEKPIVFRATISPSDLYLLEAGKVTVLPVVPLFACYLAFYRPHLFLSRIADSGGPLVCEEDRTWYLAGIVSWGWVREVNGVLTISPGYPGVYNRPNAHNDWIQENVPGVTFKVVNFPPSNTRLSIIVTPNGAGPSATIPRVLLLAVLLRLTL</sequence>
<dbReference type="SMART" id="SM00020">
    <property type="entry name" value="Tryp_SPc"/>
    <property type="match status" value="1"/>
</dbReference>
<evidence type="ECO:0000313" key="4">
    <source>
        <dbReference type="Ensembl" id="ENSCSRP00000025906.1"/>
    </source>
</evidence>
<evidence type="ECO:0000313" key="5">
    <source>
        <dbReference type="Proteomes" id="UP000694403"/>
    </source>
</evidence>
<evidence type="ECO:0000256" key="1">
    <source>
        <dbReference type="ARBA" id="ARBA00023157"/>
    </source>
</evidence>
<dbReference type="PRINTS" id="PR00722">
    <property type="entry name" value="CHYMOTRYPSIN"/>
</dbReference>
<keyword evidence="1" id="KW-1015">Disulfide bond</keyword>
<dbReference type="Ensembl" id="ENSCSRT00000026991.1">
    <property type="protein sequence ID" value="ENSCSRP00000025906.1"/>
    <property type="gene ID" value="ENSCSRG00000019287.1"/>
</dbReference>
<dbReference type="Gene3D" id="2.40.10.10">
    <property type="entry name" value="Trypsin-like serine proteases"/>
    <property type="match status" value="2"/>
</dbReference>
<reference evidence="4" key="1">
    <citation type="submission" date="2025-08" db="UniProtKB">
        <authorList>
            <consortium name="Ensembl"/>
        </authorList>
    </citation>
    <scope>IDENTIFICATION</scope>
</reference>
<dbReference type="SUPFAM" id="SSF50494">
    <property type="entry name" value="Trypsin-like serine proteases"/>
    <property type="match status" value="1"/>
</dbReference>
<organism evidence="4 5">
    <name type="scientific">Chelydra serpentina</name>
    <name type="common">Snapping turtle</name>
    <name type="synonym">Testudo serpentina</name>
    <dbReference type="NCBI Taxonomy" id="8475"/>
    <lineage>
        <taxon>Eukaryota</taxon>
        <taxon>Metazoa</taxon>
        <taxon>Chordata</taxon>
        <taxon>Craniata</taxon>
        <taxon>Vertebrata</taxon>
        <taxon>Euteleostomi</taxon>
        <taxon>Archelosauria</taxon>
        <taxon>Testudinata</taxon>
        <taxon>Testudines</taxon>
        <taxon>Cryptodira</taxon>
        <taxon>Durocryptodira</taxon>
        <taxon>Americhelydia</taxon>
        <taxon>Chelydroidea</taxon>
        <taxon>Chelydridae</taxon>
        <taxon>Chelydra</taxon>
    </lineage>
</organism>
<dbReference type="PROSITE" id="PS00134">
    <property type="entry name" value="TRYPSIN_HIS"/>
    <property type="match status" value="1"/>
</dbReference>
<dbReference type="InterPro" id="IPR018114">
    <property type="entry name" value="TRYPSIN_HIS"/>
</dbReference>
<evidence type="ECO:0000256" key="2">
    <source>
        <dbReference type="SAM" id="Phobius"/>
    </source>
</evidence>
<dbReference type="Proteomes" id="UP000694403">
    <property type="component" value="Unplaced"/>
</dbReference>
<dbReference type="GO" id="GO:0006508">
    <property type="term" value="P:proteolysis"/>
    <property type="evidence" value="ECO:0007669"/>
    <property type="project" value="InterPro"/>
</dbReference>
<dbReference type="InterPro" id="IPR001314">
    <property type="entry name" value="Peptidase_S1A"/>
</dbReference>
<keyword evidence="2" id="KW-1133">Transmembrane helix</keyword>
<dbReference type="Pfam" id="PF00089">
    <property type="entry name" value="Trypsin"/>
    <property type="match status" value="2"/>
</dbReference>
<dbReference type="CDD" id="cd00190">
    <property type="entry name" value="Tryp_SPc"/>
    <property type="match status" value="1"/>
</dbReference>
<dbReference type="InterPro" id="IPR043504">
    <property type="entry name" value="Peptidase_S1_PA_chymotrypsin"/>
</dbReference>
<feature type="transmembrane region" description="Helical" evidence="2">
    <location>
        <begin position="49"/>
        <end position="69"/>
    </location>
</feature>
<proteinExistence type="predicted"/>
<dbReference type="InterPro" id="IPR001254">
    <property type="entry name" value="Trypsin_dom"/>
</dbReference>
<feature type="domain" description="Peptidase S1" evidence="3">
    <location>
        <begin position="81"/>
        <end position="287"/>
    </location>
</feature>
<reference evidence="4" key="2">
    <citation type="submission" date="2025-09" db="UniProtKB">
        <authorList>
            <consortium name="Ensembl"/>
        </authorList>
    </citation>
    <scope>IDENTIFICATION</scope>
</reference>
<keyword evidence="2" id="KW-0812">Transmembrane</keyword>